<dbReference type="EMBL" id="KI546074">
    <property type="protein sequence ID" value="EST46401.1"/>
    <property type="molecule type" value="Genomic_DNA"/>
</dbReference>
<evidence type="ECO:0000313" key="2">
    <source>
        <dbReference type="EMBL" id="KAH0573787.1"/>
    </source>
</evidence>
<sequence>MLSLKKGRPKFKSSEKLSYAPDDIMDNIYLQNSTPFPESQPQRFRTIIPHPKQQNFTSKNVNYNAAHVNFKSQKIIFGEQINHHVRRAAMEFQKLQDSYKERNLTQKAAICYRENRKLSGQISSQFGVKMYQIDLPFIGINQVCSEVMSAFKQKEQIFK</sequence>
<protein>
    <submittedName>
        <fullName evidence="1">Uncharacterized protein</fullName>
    </submittedName>
</protein>
<name>V6LRT2_9EUKA</name>
<dbReference type="Proteomes" id="UP000018208">
    <property type="component" value="Unassembled WGS sequence"/>
</dbReference>
<dbReference type="EMBL" id="AUWU02000004">
    <property type="protein sequence ID" value="KAH0573787.1"/>
    <property type="molecule type" value="Genomic_DNA"/>
</dbReference>
<proteinExistence type="predicted"/>
<evidence type="ECO:0000313" key="3">
    <source>
        <dbReference type="Proteomes" id="UP000018208"/>
    </source>
</evidence>
<reference evidence="1 2" key="1">
    <citation type="journal article" date="2014" name="PLoS Genet.">
        <title>The Genome of Spironucleus salmonicida Highlights a Fish Pathogen Adapted to Fluctuating Environments.</title>
        <authorList>
            <person name="Xu F."/>
            <person name="Jerlstrom-Hultqvist J."/>
            <person name="Einarsson E."/>
            <person name="Astvaldsson A."/>
            <person name="Svard S.G."/>
            <person name="Andersson J.O."/>
        </authorList>
    </citation>
    <scope>NUCLEOTIDE SEQUENCE</scope>
    <source>
        <strain evidence="2">ATCC 50377</strain>
    </source>
</reference>
<reference evidence="2" key="2">
    <citation type="submission" date="2020-12" db="EMBL/GenBank/DDBJ databases">
        <title>New Spironucleus salmonicida genome in near-complete chromosomes.</title>
        <authorList>
            <person name="Xu F."/>
            <person name="Kurt Z."/>
            <person name="Jimenez-Gonzalez A."/>
            <person name="Astvaldsson A."/>
            <person name="Andersson J.O."/>
            <person name="Svard S.G."/>
        </authorList>
    </citation>
    <scope>NUCLEOTIDE SEQUENCE</scope>
    <source>
        <strain evidence="2">ATCC 50377</strain>
    </source>
</reference>
<dbReference type="AlphaFoldDB" id="V6LRT2"/>
<accession>V6LRT2</accession>
<gene>
    <name evidence="1" type="ORF">SS50377_13485</name>
    <name evidence="2" type="ORF">SS50377_23722</name>
</gene>
<keyword evidence="3" id="KW-1185">Reference proteome</keyword>
<dbReference type="VEuPathDB" id="GiardiaDB:SS50377_23722"/>
<organism evidence="1">
    <name type="scientific">Spironucleus salmonicida</name>
    <dbReference type="NCBI Taxonomy" id="348837"/>
    <lineage>
        <taxon>Eukaryota</taxon>
        <taxon>Metamonada</taxon>
        <taxon>Diplomonadida</taxon>
        <taxon>Hexamitidae</taxon>
        <taxon>Hexamitinae</taxon>
        <taxon>Spironucleus</taxon>
    </lineage>
</organism>
<evidence type="ECO:0000313" key="1">
    <source>
        <dbReference type="EMBL" id="EST46401.1"/>
    </source>
</evidence>